<reference evidence="2 3" key="1">
    <citation type="submission" date="2018-05" db="EMBL/GenBank/DDBJ databases">
        <title>A metagenomic window into the 2 km-deep terrestrial subsurface aquifer revealed taxonomically and functionally diverse microbial community comprising novel uncultured bacterial lineages.</title>
        <authorList>
            <person name="Kadnikov V.V."/>
            <person name="Mardanov A.V."/>
            <person name="Beletsky A.V."/>
            <person name="Banks D."/>
            <person name="Pimenov N.V."/>
            <person name="Frank Y.A."/>
            <person name="Karnachuk O.V."/>
            <person name="Ravin N.V."/>
        </authorList>
    </citation>
    <scope>NUCLEOTIDE SEQUENCE [LARGE SCALE GENOMIC DNA]</scope>
    <source>
        <strain evidence="2">BY5</strain>
    </source>
</reference>
<comment type="caution">
    <text evidence="2">The sequence shown here is derived from an EMBL/GenBank/DDBJ whole genome shotgun (WGS) entry which is preliminary data.</text>
</comment>
<gene>
    <name evidence="2" type="ORF">OZSIB_1510</name>
</gene>
<proteinExistence type="predicted"/>
<evidence type="ECO:0000313" key="2">
    <source>
        <dbReference type="EMBL" id="RCK78408.1"/>
    </source>
</evidence>
<feature type="region of interest" description="Disordered" evidence="1">
    <location>
        <begin position="1"/>
        <end position="21"/>
    </location>
</feature>
<dbReference type="EMBL" id="QOQW01000023">
    <property type="protein sequence ID" value="RCK78408.1"/>
    <property type="molecule type" value="Genomic_DNA"/>
</dbReference>
<evidence type="ECO:0000313" key="3">
    <source>
        <dbReference type="Proteomes" id="UP000252355"/>
    </source>
</evidence>
<dbReference type="AlphaFoldDB" id="A0A367ZK23"/>
<evidence type="ECO:0000256" key="1">
    <source>
        <dbReference type="SAM" id="MobiDB-lite"/>
    </source>
</evidence>
<dbReference type="Proteomes" id="UP000252355">
    <property type="component" value="Unassembled WGS sequence"/>
</dbReference>
<protein>
    <submittedName>
        <fullName evidence="2">Uncharacterized protein</fullName>
    </submittedName>
</protein>
<name>A0A367ZK23_9BACT</name>
<accession>A0A367ZK23</accession>
<organism evidence="2 3">
    <name type="scientific">Candidatus Ozemobacter sibiricus</name>
    <dbReference type="NCBI Taxonomy" id="2268124"/>
    <lineage>
        <taxon>Bacteria</taxon>
        <taxon>Candidatus Ozemobacteria</taxon>
        <taxon>Candidatus Ozemobacterales</taxon>
        <taxon>Candidatus Ozemobacteraceae</taxon>
        <taxon>Candidatus Ozemobacter</taxon>
    </lineage>
</organism>
<sequence>MRQGAEGRPTRSARPTSMVPTAFPARTITPRLQAREVQAWEAKGGVDEVR</sequence>